<name>A0AAD6RYU3_9AGAR</name>
<proteinExistence type="predicted"/>
<comment type="caution">
    <text evidence="2">The sequence shown here is derived from an EMBL/GenBank/DDBJ whole genome shotgun (WGS) entry which is preliminary data.</text>
</comment>
<reference evidence="2" key="1">
    <citation type="submission" date="2023-03" db="EMBL/GenBank/DDBJ databases">
        <title>Massive genome expansion in bonnet fungi (Mycena s.s.) driven by repeated elements and novel gene families across ecological guilds.</title>
        <authorList>
            <consortium name="Lawrence Berkeley National Laboratory"/>
            <person name="Harder C.B."/>
            <person name="Miyauchi S."/>
            <person name="Viragh M."/>
            <person name="Kuo A."/>
            <person name="Thoen E."/>
            <person name="Andreopoulos B."/>
            <person name="Lu D."/>
            <person name="Skrede I."/>
            <person name="Drula E."/>
            <person name="Henrissat B."/>
            <person name="Morin E."/>
            <person name="Kohler A."/>
            <person name="Barry K."/>
            <person name="LaButti K."/>
            <person name="Morin E."/>
            <person name="Salamov A."/>
            <person name="Lipzen A."/>
            <person name="Mereny Z."/>
            <person name="Hegedus B."/>
            <person name="Baldrian P."/>
            <person name="Stursova M."/>
            <person name="Weitz H."/>
            <person name="Taylor A."/>
            <person name="Grigoriev I.V."/>
            <person name="Nagy L.G."/>
            <person name="Martin F."/>
            <person name="Kauserud H."/>
        </authorList>
    </citation>
    <scope>NUCLEOTIDE SEQUENCE</scope>
    <source>
        <strain evidence="2">CBHHK200</strain>
    </source>
</reference>
<keyword evidence="3" id="KW-1185">Reference proteome</keyword>
<accession>A0AAD6RYU3</accession>
<evidence type="ECO:0000313" key="2">
    <source>
        <dbReference type="EMBL" id="KAJ7017654.1"/>
    </source>
</evidence>
<feature type="compositionally biased region" description="Acidic residues" evidence="1">
    <location>
        <begin position="122"/>
        <end position="131"/>
    </location>
</feature>
<sequence length="140" mass="15177">MANLSTISASENKTGMNANFQGSLGTPMNLRAVSALGAKEVFAFRLDMASELLTDLEAEAHLIHSLLACAKAEVRLAESRQTQARRRVQFLSRLCETSSQSMDTAKVQYAEVKAQAAKEGVDEVSDDDDPQNELVSVTLD</sequence>
<dbReference type="AlphaFoldDB" id="A0AAD6RYU3"/>
<dbReference type="Proteomes" id="UP001218188">
    <property type="component" value="Unassembled WGS sequence"/>
</dbReference>
<evidence type="ECO:0000256" key="1">
    <source>
        <dbReference type="SAM" id="MobiDB-lite"/>
    </source>
</evidence>
<feature type="region of interest" description="Disordered" evidence="1">
    <location>
        <begin position="118"/>
        <end position="140"/>
    </location>
</feature>
<protein>
    <submittedName>
        <fullName evidence="2">Uncharacterized protein</fullName>
    </submittedName>
</protein>
<gene>
    <name evidence="2" type="ORF">C8F04DRAFT_1243897</name>
</gene>
<evidence type="ECO:0000313" key="3">
    <source>
        <dbReference type="Proteomes" id="UP001218188"/>
    </source>
</evidence>
<dbReference type="EMBL" id="JARJCM010000388">
    <property type="protein sequence ID" value="KAJ7017654.1"/>
    <property type="molecule type" value="Genomic_DNA"/>
</dbReference>
<organism evidence="2 3">
    <name type="scientific">Mycena alexandri</name>
    <dbReference type="NCBI Taxonomy" id="1745969"/>
    <lineage>
        <taxon>Eukaryota</taxon>
        <taxon>Fungi</taxon>
        <taxon>Dikarya</taxon>
        <taxon>Basidiomycota</taxon>
        <taxon>Agaricomycotina</taxon>
        <taxon>Agaricomycetes</taxon>
        <taxon>Agaricomycetidae</taxon>
        <taxon>Agaricales</taxon>
        <taxon>Marasmiineae</taxon>
        <taxon>Mycenaceae</taxon>
        <taxon>Mycena</taxon>
    </lineage>
</organism>